<keyword evidence="7" id="KW-0406">Ion transport</keyword>
<dbReference type="GO" id="GO:0015297">
    <property type="term" value="F:antiporter activity"/>
    <property type="evidence" value="ECO:0007669"/>
    <property type="project" value="UniProtKB-KW"/>
</dbReference>
<evidence type="ECO:0000256" key="4">
    <source>
        <dbReference type="ARBA" id="ARBA00022475"/>
    </source>
</evidence>
<feature type="transmembrane region" description="Helical" evidence="10">
    <location>
        <begin position="186"/>
        <end position="212"/>
    </location>
</feature>
<evidence type="ECO:0000313" key="12">
    <source>
        <dbReference type="Proteomes" id="UP000285864"/>
    </source>
</evidence>
<dbReference type="InterPro" id="IPR048279">
    <property type="entry name" value="MdtK-like"/>
</dbReference>
<dbReference type="InterPro" id="IPR002528">
    <property type="entry name" value="MATE_fam"/>
</dbReference>
<dbReference type="AlphaFoldDB" id="A0A412GKD8"/>
<dbReference type="Pfam" id="PF01554">
    <property type="entry name" value="MatE"/>
    <property type="match status" value="2"/>
</dbReference>
<dbReference type="GO" id="GO:0042910">
    <property type="term" value="F:xenobiotic transmembrane transporter activity"/>
    <property type="evidence" value="ECO:0007669"/>
    <property type="project" value="InterPro"/>
</dbReference>
<feature type="transmembrane region" description="Helical" evidence="10">
    <location>
        <begin position="241"/>
        <end position="263"/>
    </location>
</feature>
<dbReference type="PIRSF" id="PIRSF006603">
    <property type="entry name" value="DinF"/>
    <property type="match status" value="1"/>
</dbReference>
<keyword evidence="5 10" id="KW-0812">Transmembrane</keyword>
<reference evidence="11 12" key="1">
    <citation type="submission" date="2018-08" db="EMBL/GenBank/DDBJ databases">
        <title>A genome reference for cultivated species of the human gut microbiota.</title>
        <authorList>
            <person name="Zou Y."/>
            <person name="Xue W."/>
            <person name="Luo G."/>
        </authorList>
    </citation>
    <scope>NUCLEOTIDE SEQUENCE [LARGE SCALE GENOMIC DNA]</scope>
    <source>
        <strain evidence="11 12">AF24-2</strain>
    </source>
</reference>
<proteinExistence type="predicted"/>
<dbReference type="GO" id="GO:0006811">
    <property type="term" value="P:monoatomic ion transport"/>
    <property type="evidence" value="ECO:0007669"/>
    <property type="project" value="UniProtKB-KW"/>
</dbReference>
<dbReference type="NCBIfam" id="TIGR00797">
    <property type="entry name" value="matE"/>
    <property type="match status" value="1"/>
</dbReference>
<evidence type="ECO:0000256" key="6">
    <source>
        <dbReference type="ARBA" id="ARBA00022989"/>
    </source>
</evidence>
<dbReference type="GO" id="GO:0005886">
    <property type="term" value="C:plasma membrane"/>
    <property type="evidence" value="ECO:0007669"/>
    <property type="project" value="UniProtKB-SubCell"/>
</dbReference>
<dbReference type="RefSeq" id="WP_118484550.1">
    <property type="nucleotide sequence ID" value="NZ_CAUBEO010000082.1"/>
</dbReference>
<evidence type="ECO:0000256" key="7">
    <source>
        <dbReference type="ARBA" id="ARBA00023065"/>
    </source>
</evidence>
<evidence type="ECO:0000256" key="9">
    <source>
        <dbReference type="ARBA" id="ARBA00031636"/>
    </source>
</evidence>
<evidence type="ECO:0000256" key="1">
    <source>
        <dbReference type="ARBA" id="ARBA00004651"/>
    </source>
</evidence>
<keyword evidence="12" id="KW-1185">Reference proteome</keyword>
<evidence type="ECO:0000256" key="5">
    <source>
        <dbReference type="ARBA" id="ARBA00022692"/>
    </source>
</evidence>
<dbReference type="Proteomes" id="UP000285864">
    <property type="component" value="Unassembled WGS sequence"/>
</dbReference>
<feature type="transmembrane region" description="Helical" evidence="10">
    <location>
        <begin position="52"/>
        <end position="73"/>
    </location>
</feature>
<dbReference type="InterPro" id="IPR050222">
    <property type="entry name" value="MATE_MdtK"/>
</dbReference>
<feature type="transmembrane region" description="Helical" evidence="10">
    <location>
        <begin position="161"/>
        <end position="180"/>
    </location>
</feature>
<keyword evidence="6 10" id="KW-1133">Transmembrane helix</keyword>
<feature type="transmembrane region" description="Helical" evidence="10">
    <location>
        <begin position="93"/>
        <end position="111"/>
    </location>
</feature>
<dbReference type="PANTHER" id="PTHR43298:SF2">
    <property type="entry name" value="FMN_FAD EXPORTER YEEO-RELATED"/>
    <property type="match status" value="1"/>
</dbReference>
<organism evidence="11 12">
    <name type="scientific">Phocaeicola coprocola</name>
    <dbReference type="NCBI Taxonomy" id="310298"/>
    <lineage>
        <taxon>Bacteria</taxon>
        <taxon>Pseudomonadati</taxon>
        <taxon>Bacteroidota</taxon>
        <taxon>Bacteroidia</taxon>
        <taxon>Bacteroidales</taxon>
        <taxon>Bacteroidaceae</taxon>
        <taxon>Phocaeicola</taxon>
    </lineage>
</organism>
<dbReference type="EMBL" id="QRUU01000036">
    <property type="protein sequence ID" value="RGR95345.1"/>
    <property type="molecule type" value="Genomic_DNA"/>
</dbReference>
<evidence type="ECO:0000256" key="2">
    <source>
        <dbReference type="ARBA" id="ARBA00022448"/>
    </source>
</evidence>
<accession>A0A412GKD8</accession>
<evidence type="ECO:0000256" key="10">
    <source>
        <dbReference type="SAM" id="Phobius"/>
    </source>
</evidence>
<dbReference type="CDD" id="cd13133">
    <property type="entry name" value="MATE_like_7"/>
    <property type="match status" value="1"/>
</dbReference>
<feature type="transmembrane region" description="Helical" evidence="10">
    <location>
        <begin position="283"/>
        <end position="300"/>
    </location>
</feature>
<feature type="transmembrane region" description="Helical" evidence="10">
    <location>
        <begin position="415"/>
        <end position="435"/>
    </location>
</feature>
<feature type="transmembrane region" description="Helical" evidence="10">
    <location>
        <begin position="350"/>
        <end position="375"/>
    </location>
</feature>
<evidence type="ECO:0000256" key="3">
    <source>
        <dbReference type="ARBA" id="ARBA00022449"/>
    </source>
</evidence>
<keyword evidence="4" id="KW-1003">Cell membrane</keyword>
<feature type="transmembrane region" description="Helical" evidence="10">
    <location>
        <begin position="12"/>
        <end position="32"/>
    </location>
</feature>
<keyword evidence="3" id="KW-0050">Antiport</keyword>
<keyword evidence="2" id="KW-0813">Transport</keyword>
<gene>
    <name evidence="11" type="ORF">DWY20_08990</name>
</gene>
<feature type="transmembrane region" description="Helical" evidence="10">
    <location>
        <begin position="321"/>
        <end position="344"/>
    </location>
</feature>
<name>A0A412GKD8_9BACT</name>
<evidence type="ECO:0000256" key="8">
    <source>
        <dbReference type="ARBA" id="ARBA00023136"/>
    </source>
</evidence>
<sequence>MKSTTSYTYKDIWLIAYPILISLIMEQMIGITDTAFLGHVGEIELGASAIAGVYYLAIFMIGFGFTVGSQILIARRNGEGNYRAIGNIFYQGIYFLMLMSLVIFILSQVFSEQILGMLVSSDRIVGAATDYIRWRVYGFFFSFIGAMFRAFFVGTTQTRTLTLNSIVMVAANVIFNYTLIFGKFGFPAMGIAGAAIGSSLAELVSVLFFISYTYRKIDYRKYGLNRIPGIRTKALSQIMHISLWTMIQNFISLSTWFLFFIFIEHLGERPLAISNIIRSVSSIPFMTVMAFASTCSSLVSNQIGAGHSKEVPALINQHIRLCSFFVIPLIGLIALFPSTVLRIYTNIPDLITASIPTLWVLCSTYIVSIPGFIYFQSVSGTGNTRAAFILEIIALALYTIYILIVITGLKADVAICWTAEHLYAICIGIASYLYIRKANWQHKRI</sequence>
<comment type="subcellular location">
    <subcellularLocation>
        <location evidence="1">Cell membrane</location>
        <topology evidence="1">Multi-pass membrane protein</topology>
    </subcellularLocation>
</comment>
<dbReference type="GeneID" id="79860744"/>
<feature type="transmembrane region" description="Helical" evidence="10">
    <location>
        <begin position="387"/>
        <end position="409"/>
    </location>
</feature>
<dbReference type="PANTHER" id="PTHR43298">
    <property type="entry name" value="MULTIDRUG RESISTANCE PROTEIN NORM-RELATED"/>
    <property type="match status" value="1"/>
</dbReference>
<protein>
    <recommendedName>
        <fullName evidence="9">Multidrug-efflux transporter</fullName>
    </recommendedName>
</protein>
<evidence type="ECO:0000313" key="11">
    <source>
        <dbReference type="EMBL" id="RGR95345.1"/>
    </source>
</evidence>
<keyword evidence="8 10" id="KW-0472">Membrane</keyword>
<feature type="transmembrane region" description="Helical" evidence="10">
    <location>
        <begin position="131"/>
        <end position="152"/>
    </location>
</feature>
<comment type="caution">
    <text evidence="11">The sequence shown here is derived from an EMBL/GenBank/DDBJ whole genome shotgun (WGS) entry which is preliminary data.</text>
</comment>